<reference evidence="1" key="2">
    <citation type="submission" date="2018-07" db="EMBL/GenBank/DDBJ databases">
        <authorList>
            <consortium name="NCBI Pathogen Detection Project"/>
        </authorList>
    </citation>
    <scope>NUCLEOTIDE SEQUENCE</scope>
    <source>
        <strain evidence="1">Salmonella_Newport_49-17</strain>
    </source>
</reference>
<gene>
    <name evidence="1" type="ORF">G0E45_21020</name>
</gene>
<comment type="caution">
    <text evidence="1">The sequence shown here is derived from an EMBL/GenBank/DDBJ whole genome shotgun (WGS) entry which is preliminary data.</text>
</comment>
<name>A0A704C7J8_SALER</name>
<protein>
    <submittedName>
        <fullName evidence="1">Uncharacterized protein</fullName>
    </submittedName>
</protein>
<proteinExistence type="predicted"/>
<organism evidence="1">
    <name type="scientific">Salmonella enterica</name>
    <name type="common">Salmonella choleraesuis</name>
    <dbReference type="NCBI Taxonomy" id="28901"/>
    <lineage>
        <taxon>Bacteria</taxon>
        <taxon>Pseudomonadati</taxon>
        <taxon>Pseudomonadota</taxon>
        <taxon>Gammaproteobacteria</taxon>
        <taxon>Enterobacterales</taxon>
        <taxon>Enterobacteriaceae</taxon>
        <taxon>Salmonella</taxon>
    </lineage>
</organism>
<reference evidence="1" key="1">
    <citation type="journal article" date="2018" name="Genome Biol.">
        <title>SKESA: strategic k-mer extension for scrupulous assemblies.</title>
        <authorList>
            <person name="Souvorov A."/>
            <person name="Agarwala R."/>
            <person name="Lipman D.J."/>
        </authorList>
    </citation>
    <scope>NUCLEOTIDE SEQUENCE</scope>
    <source>
        <strain evidence="1">Salmonella_Newport_49-17</strain>
    </source>
</reference>
<dbReference type="AlphaFoldDB" id="A0A704C7J8"/>
<accession>A0A704C7J8</accession>
<dbReference type="EMBL" id="DAAMRV010000035">
    <property type="protein sequence ID" value="HAC7917469.1"/>
    <property type="molecule type" value="Genomic_DNA"/>
</dbReference>
<evidence type="ECO:0000313" key="1">
    <source>
        <dbReference type="EMBL" id="HAC7917469.1"/>
    </source>
</evidence>
<sequence length="61" mass="6556">MLISGLLQLPTAGYVATPNPAKDSCPYTSACAFTTTERALANQARRLFTIIDSMLLPVVQI</sequence>